<sequence>MEKFRSYGERSRGRIGKMIEQLSDVKDLRIDDQSRERLKKVAEEQEKPDGKRYIFAPNHVKPDSAFRREAALADDFPVLNKVLVDAGIVRNYPVARGDGDLPVDGPISRLVYEAHRKVFSALGKHIAGTIPLNINKLDRKFAAKKNIPAIRGLRDILEQKVGNITFYPFGNWYGSGEQDFSEATALPSGTFMKAAKSKGEPEFDAWENSLKRGVFAMSRMTSSPVVPIHVARDGANWTIRVGEPIETPGGDDKKDIEETMARLYLQQMQTMDAETKKKGPEDSGTST</sequence>
<organism evidence="1 2">
    <name type="scientific">Candidatus Kaiserbacteria bacterium RIFCSPHIGHO2_01_FULL_55_17</name>
    <dbReference type="NCBI Taxonomy" id="1798484"/>
    <lineage>
        <taxon>Bacteria</taxon>
        <taxon>Candidatus Kaiseribacteriota</taxon>
    </lineage>
</organism>
<accession>A0A1F6D993</accession>
<name>A0A1F6D993_9BACT</name>
<dbReference type="EMBL" id="MFKX01000008">
    <property type="protein sequence ID" value="OGG57910.1"/>
    <property type="molecule type" value="Genomic_DNA"/>
</dbReference>
<proteinExistence type="predicted"/>
<evidence type="ECO:0000313" key="1">
    <source>
        <dbReference type="EMBL" id="OGG57910.1"/>
    </source>
</evidence>
<dbReference type="AlphaFoldDB" id="A0A1F6D993"/>
<dbReference type="Proteomes" id="UP000177958">
    <property type="component" value="Unassembled WGS sequence"/>
</dbReference>
<comment type="caution">
    <text evidence="1">The sequence shown here is derived from an EMBL/GenBank/DDBJ whole genome shotgun (WGS) entry which is preliminary data.</text>
</comment>
<protein>
    <recommendedName>
        <fullName evidence="3">Phospholipid/glycerol acyltransferase domain-containing protein</fullName>
    </recommendedName>
</protein>
<evidence type="ECO:0000313" key="2">
    <source>
        <dbReference type="Proteomes" id="UP000177958"/>
    </source>
</evidence>
<reference evidence="1 2" key="1">
    <citation type="journal article" date="2016" name="Nat. Commun.">
        <title>Thousands of microbial genomes shed light on interconnected biogeochemical processes in an aquifer system.</title>
        <authorList>
            <person name="Anantharaman K."/>
            <person name="Brown C.T."/>
            <person name="Hug L.A."/>
            <person name="Sharon I."/>
            <person name="Castelle C.J."/>
            <person name="Probst A.J."/>
            <person name="Thomas B.C."/>
            <person name="Singh A."/>
            <person name="Wilkins M.J."/>
            <person name="Karaoz U."/>
            <person name="Brodie E.L."/>
            <person name="Williams K.H."/>
            <person name="Hubbard S.S."/>
            <person name="Banfield J.F."/>
        </authorList>
    </citation>
    <scope>NUCLEOTIDE SEQUENCE [LARGE SCALE GENOMIC DNA]</scope>
</reference>
<gene>
    <name evidence="1" type="ORF">A2853_03190</name>
</gene>
<evidence type="ECO:0008006" key="3">
    <source>
        <dbReference type="Google" id="ProtNLM"/>
    </source>
</evidence>